<evidence type="ECO:0000313" key="1">
    <source>
        <dbReference type="EMBL" id="SCO78644.1"/>
    </source>
</evidence>
<proteinExistence type="predicted"/>
<evidence type="ECO:0000313" key="2">
    <source>
        <dbReference type="Proteomes" id="UP000219369"/>
    </source>
</evidence>
<dbReference type="EMBL" id="FMJY01000002">
    <property type="protein sequence ID" value="SCO78644.1"/>
    <property type="molecule type" value="Genomic_DNA"/>
</dbReference>
<reference evidence="2" key="1">
    <citation type="submission" date="2016-09" db="EMBL/GenBank/DDBJ databases">
        <authorList>
            <person name="Guldener U."/>
        </authorList>
    </citation>
    <scope>NUCLEOTIDE SEQUENCE [LARGE SCALE GENOMIC DNA]</scope>
    <source>
        <strain evidence="2">V64-1</strain>
    </source>
</reference>
<protein>
    <submittedName>
        <fullName evidence="1">Uncharacterized protein</fullName>
    </submittedName>
</protein>
<gene>
    <name evidence="1" type="ORF">FRV6_02857</name>
</gene>
<organism evidence="1 2">
    <name type="scientific">Fusarium oxysporum</name>
    <name type="common">Fusarium vascular wilt</name>
    <dbReference type="NCBI Taxonomy" id="5507"/>
    <lineage>
        <taxon>Eukaryota</taxon>
        <taxon>Fungi</taxon>
        <taxon>Dikarya</taxon>
        <taxon>Ascomycota</taxon>
        <taxon>Pezizomycotina</taxon>
        <taxon>Sordariomycetes</taxon>
        <taxon>Hypocreomycetidae</taxon>
        <taxon>Hypocreales</taxon>
        <taxon>Nectriaceae</taxon>
        <taxon>Fusarium</taxon>
        <taxon>Fusarium oxysporum species complex</taxon>
    </lineage>
</organism>
<accession>A0A2H3T1V4</accession>
<dbReference type="AlphaFoldDB" id="A0A2H3T1V4"/>
<name>A0A2H3T1V4_FUSOX</name>
<sequence length="20" mass="2499">MAREGDGMPRYRWKRGNYRV</sequence>
<dbReference type="Proteomes" id="UP000219369">
    <property type="component" value="Unassembled WGS sequence"/>
</dbReference>